<keyword evidence="8" id="KW-1185">Reference proteome</keyword>
<dbReference type="GO" id="GO:0016491">
    <property type="term" value="F:oxidoreductase activity"/>
    <property type="evidence" value="ECO:0007669"/>
    <property type="project" value="InterPro"/>
</dbReference>
<dbReference type="InterPro" id="IPR025380">
    <property type="entry name" value="DUF4369"/>
</dbReference>
<keyword evidence="3" id="KW-1015">Disulfide bond</keyword>
<comment type="subcellular location">
    <subcellularLocation>
        <location evidence="1">Cell envelope</location>
    </subcellularLocation>
</comment>
<evidence type="ECO:0000256" key="3">
    <source>
        <dbReference type="ARBA" id="ARBA00023157"/>
    </source>
</evidence>
<dbReference type="Pfam" id="PF14289">
    <property type="entry name" value="DUF4369"/>
    <property type="match status" value="1"/>
</dbReference>
<dbReference type="SUPFAM" id="SSF52833">
    <property type="entry name" value="Thioredoxin-like"/>
    <property type="match status" value="1"/>
</dbReference>
<keyword evidence="5" id="KW-0732">Signal</keyword>
<evidence type="ECO:0000313" key="8">
    <source>
        <dbReference type="Proteomes" id="UP000285794"/>
    </source>
</evidence>
<comment type="caution">
    <text evidence="7">The sequence shown here is derived from an EMBL/GenBank/DDBJ whole genome shotgun (WGS) entry which is preliminary data.</text>
</comment>
<keyword evidence="2" id="KW-0201">Cytochrome c-type biogenesis</keyword>
<feature type="signal peptide" evidence="5">
    <location>
        <begin position="1"/>
        <end position="21"/>
    </location>
</feature>
<reference evidence="7 8" key="1">
    <citation type="submission" date="2018-07" db="EMBL/GenBank/DDBJ databases">
        <title>Draft genome sequence of Ancylomarina sp. M1P.</title>
        <authorList>
            <person name="Yadav S."/>
            <person name="Villanueva L."/>
            <person name="Damste J.S.S."/>
        </authorList>
    </citation>
    <scope>NUCLEOTIDE SEQUENCE [LARGE SCALE GENOMIC DNA]</scope>
    <source>
        <strain evidence="7 8">M1P</strain>
    </source>
</reference>
<feature type="domain" description="Thioredoxin" evidence="6">
    <location>
        <begin position="235"/>
        <end position="377"/>
    </location>
</feature>
<sequence>MRKINVVLGFVLCFMLACTFAPEEYIINGTVDEKDFDGKVFLFSSTFDTLQVANVIDGKYEFKGQVDQPTMAKIMIGHNSFDLILENDSYQVIVNEFVKYAKGGKINTLVYGYNSDENFIAYRKDYKEAVLKEFTGLDMMDEVAVDNARKKVNAKQSVYFKLIKNFQNNVLDGDFPAIAKLFVLSTHYDWKNYDINRSLELLNEYEKELGSNDFLNQLRQRYLDEIKAEEKRKAVAPGKVFKDVFAMGIDDKEVKLSDIVSKNEYTLFEMWASWCGPCRGEFPHLKKAYSVYHEKGFEIYALSFDENKKQWLKALEQEDVPWINVVDFKGFESSAAQQYSVQGIPASFLISKEGIIVATGDDIRGFALDDKLKELLD</sequence>
<accession>A0A425XZ21</accession>
<dbReference type="CDD" id="cd02966">
    <property type="entry name" value="TlpA_like_family"/>
    <property type="match status" value="1"/>
</dbReference>
<dbReference type="EMBL" id="QQWG01000013">
    <property type="protein sequence ID" value="RRG20415.1"/>
    <property type="molecule type" value="Genomic_DNA"/>
</dbReference>
<evidence type="ECO:0000256" key="1">
    <source>
        <dbReference type="ARBA" id="ARBA00004196"/>
    </source>
</evidence>
<protein>
    <submittedName>
        <fullName evidence="7">AhpC/TSA family protein</fullName>
    </submittedName>
</protein>
<evidence type="ECO:0000256" key="4">
    <source>
        <dbReference type="ARBA" id="ARBA00023284"/>
    </source>
</evidence>
<organism evidence="7 8">
    <name type="scientific">Ancylomarina euxinus</name>
    <dbReference type="NCBI Taxonomy" id="2283627"/>
    <lineage>
        <taxon>Bacteria</taxon>
        <taxon>Pseudomonadati</taxon>
        <taxon>Bacteroidota</taxon>
        <taxon>Bacteroidia</taxon>
        <taxon>Marinilabiliales</taxon>
        <taxon>Marinifilaceae</taxon>
        <taxon>Ancylomarina</taxon>
    </lineage>
</organism>
<dbReference type="AlphaFoldDB" id="A0A425XZ21"/>
<proteinExistence type="predicted"/>
<name>A0A425XZ21_9BACT</name>
<dbReference type="Gene3D" id="3.40.30.10">
    <property type="entry name" value="Glutaredoxin"/>
    <property type="match status" value="1"/>
</dbReference>
<dbReference type="PANTHER" id="PTHR42852:SF6">
    <property type="entry name" value="THIOL:DISULFIDE INTERCHANGE PROTEIN DSBE"/>
    <property type="match status" value="1"/>
</dbReference>
<evidence type="ECO:0000256" key="5">
    <source>
        <dbReference type="SAM" id="SignalP"/>
    </source>
</evidence>
<evidence type="ECO:0000259" key="6">
    <source>
        <dbReference type="PROSITE" id="PS51352"/>
    </source>
</evidence>
<keyword evidence="4" id="KW-0676">Redox-active center</keyword>
<evidence type="ECO:0000313" key="7">
    <source>
        <dbReference type="EMBL" id="RRG20415.1"/>
    </source>
</evidence>
<dbReference type="RefSeq" id="WP_125031276.1">
    <property type="nucleotide sequence ID" value="NZ_JAPXVP010000011.1"/>
</dbReference>
<dbReference type="PANTHER" id="PTHR42852">
    <property type="entry name" value="THIOL:DISULFIDE INTERCHANGE PROTEIN DSBE"/>
    <property type="match status" value="1"/>
</dbReference>
<dbReference type="OrthoDB" id="9794348at2"/>
<feature type="chain" id="PRO_5019231671" evidence="5">
    <location>
        <begin position="22"/>
        <end position="377"/>
    </location>
</feature>
<dbReference type="InterPro" id="IPR036249">
    <property type="entry name" value="Thioredoxin-like_sf"/>
</dbReference>
<dbReference type="PROSITE" id="PS51257">
    <property type="entry name" value="PROKAR_LIPOPROTEIN"/>
    <property type="match status" value="1"/>
</dbReference>
<dbReference type="InterPro" id="IPR013766">
    <property type="entry name" value="Thioredoxin_domain"/>
</dbReference>
<dbReference type="GO" id="GO:0016209">
    <property type="term" value="F:antioxidant activity"/>
    <property type="evidence" value="ECO:0007669"/>
    <property type="project" value="InterPro"/>
</dbReference>
<dbReference type="GO" id="GO:0030313">
    <property type="term" value="C:cell envelope"/>
    <property type="evidence" value="ECO:0007669"/>
    <property type="project" value="UniProtKB-SubCell"/>
</dbReference>
<dbReference type="GO" id="GO:0017004">
    <property type="term" value="P:cytochrome complex assembly"/>
    <property type="evidence" value="ECO:0007669"/>
    <property type="project" value="UniProtKB-KW"/>
</dbReference>
<dbReference type="InterPro" id="IPR000866">
    <property type="entry name" value="AhpC/TSA"/>
</dbReference>
<dbReference type="Pfam" id="PF00578">
    <property type="entry name" value="AhpC-TSA"/>
    <property type="match status" value="1"/>
</dbReference>
<dbReference type="InterPro" id="IPR050553">
    <property type="entry name" value="Thioredoxin_ResA/DsbE_sf"/>
</dbReference>
<gene>
    <name evidence="7" type="ORF">DWB61_12780</name>
</gene>
<evidence type="ECO:0000256" key="2">
    <source>
        <dbReference type="ARBA" id="ARBA00022748"/>
    </source>
</evidence>
<dbReference type="Proteomes" id="UP000285794">
    <property type="component" value="Unassembled WGS sequence"/>
</dbReference>
<dbReference type="PROSITE" id="PS51352">
    <property type="entry name" value="THIOREDOXIN_2"/>
    <property type="match status" value="1"/>
</dbReference>